<name>A0ABV4D248_9BACT</name>
<reference evidence="1 2" key="1">
    <citation type="submission" date="2024-03" db="EMBL/GenBank/DDBJ databases">
        <title>Mouse gut bacterial collection (mGBC) of GemPharmatech.</title>
        <authorList>
            <person name="He Y."/>
            <person name="Dong L."/>
            <person name="Wu D."/>
            <person name="Gao X."/>
            <person name="Lin Z."/>
        </authorList>
    </citation>
    <scope>NUCLEOTIDE SEQUENCE [LARGE SCALE GENOMIC DNA]</scope>
    <source>
        <strain evidence="1 2">54-13</strain>
    </source>
</reference>
<keyword evidence="2" id="KW-1185">Reference proteome</keyword>
<evidence type="ECO:0000313" key="1">
    <source>
        <dbReference type="EMBL" id="MEY8246429.1"/>
    </source>
</evidence>
<organism evidence="1 2">
    <name type="scientific">Heminiphilus faecis</name>
    <dbReference type="NCBI Taxonomy" id="2601703"/>
    <lineage>
        <taxon>Bacteria</taxon>
        <taxon>Pseudomonadati</taxon>
        <taxon>Bacteroidota</taxon>
        <taxon>Bacteroidia</taxon>
        <taxon>Bacteroidales</taxon>
        <taxon>Muribaculaceae</taxon>
        <taxon>Heminiphilus</taxon>
    </lineage>
</organism>
<dbReference type="Proteomes" id="UP001565200">
    <property type="component" value="Unassembled WGS sequence"/>
</dbReference>
<evidence type="ECO:0000313" key="2">
    <source>
        <dbReference type="Proteomes" id="UP001565200"/>
    </source>
</evidence>
<comment type="caution">
    <text evidence="1">The sequence shown here is derived from an EMBL/GenBank/DDBJ whole genome shotgun (WGS) entry which is preliminary data.</text>
</comment>
<dbReference type="RefSeq" id="WP_148464186.1">
    <property type="nucleotide sequence ID" value="NZ_JBCLPP010000046.1"/>
</dbReference>
<dbReference type="EMBL" id="JBCLPP010000046">
    <property type="protein sequence ID" value="MEY8246429.1"/>
    <property type="molecule type" value="Genomic_DNA"/>
</dbReference>
<proteinExistence type="predicted"/>
<sequence>MSCFIDTPIDNITASVAPMSLDELLSMPVDASLADDALCSLVDGANSLYLQLDEEEADTSSVMGVVDMLYDELTRRIDASAEIQLVSPLLRALYDAIYGRDIDTQGGDDRVYFYMDATARMVDSYRRRPILDEHAYIFHLTSLMPCMLPAELQAVCTEVAAITGRWAPYHDPAAHCWTDCTPAESRRRASTLHRLCLYLPELVHVNISSR</sequence>
<gene>
    <name evidence="1" type="ORF">AAK873_12495</name>
</gene>
<accession>A0ABV4D248</accession>
<protein>
    <submittedName>
        <fullName evidence="1">Uncharacterized protein</fullName>
    </submittedName>
</protein>